<dbReference type="Pfam" id="PF13458">
    <property type="entry name" value="Peripla_BP_6"/>
    <property type="match status" value="1"/>
</dbReference>
<dbReference type="PANTHER" id="PTHR47628:SF1">
    <property type="entry name" value="ALIPHATIC AMIDASE EXPRESSION-REGULATING PROTEIN"/>
    <property type="match status" value="1"/>
</dbReference>
<protein>
    <submittedName>
        <fullName evidence="4">Substrate-binding domain-containing protein</fullName>
    </submittedName>
</protein>
<comment type="similarity">
    <text evidence="1">Belongs to the leucine-binding protein family.</text>
</comment>
<dbReference type="CDD" id="cd06358">
    <property type="entry name" value="PBP1_NHase"/>
    <property type="match status" value="1"/>
</dbReference>
<sequence length="351" mass="38343">MEKVKLGLLVSLSGPTGVWAPSCIQSAILGAAEINASGGVDGRELELVIKDADWRPELAVEAAMELIQDDAVSAIVSMTGSHARRAVSFHTAGKCPFIYTPNLEISAHEPGTIAISATDDQMIAPILDWIFERLDARRFVMVGSDYRWSLKTMPMTGAMIRARGGSVDEIMVRPIDSDDDWDLEASDRIRKLQPDLVLVFLVGDQAISFHRNFQASGLASKIPRFAIATDETVLMSLDPNTTEGLFAGAYYFVSARTDANIRFMERYWTAFGELAPIPGSYGQSCYEGVQFAAGLIKAEKTSNPSKLVHGRMRAVAFQSARFDTPIANLTTRLPVYIAKANGNDFDVVARL</sequence>
<comment type="caution">
    <text evidence="4">The sequence shown here is derived from an EMBL/GenBank/DDBJ whole genome shotgun (WGS) entry which is preliminary data.</text>
</comment>
<feature type="domain" description="Leucine-binding protein" evidence="3">
    <location>
        <begin position="3"/>
        <end position="322"/>
    </location>
</feature>
<dbReference type="PANTHER" id="PTHR47628">
    <property type="match status" value="1"/>
</dbReference>
<reference evidence="4" key="1">
    <citation type="journal article" date="2023" name="Phytobiomes J">
        <title>Deciphering the key players within the bacterial microbiota associated with aerial crown gall tumors on rhododendron: Insights into the gallobiome.</title>
        <authorList>
            <person name="Kuzmanovic N."/>
            <person name="Nesme J."/>
            <person name="Wolf J."/>
            <person name="Neumann-Schaal M."/>
            <person name="Petersen J."/>
            <person name="Fernandez-Gnecco G."/>
            <person name="Sproeer C."/>
            <person name="Bunk B."/>
            <person name="Overmann J."/>
            <person name="Sorensen S.J."/>
            <person name="Idczak E."/>
            <person name="Smalla K."/>
        </authorList>
    </citation>
    <scope>NUCLEOTIDE SEQUENCE</scope>
    <source>
        <strain evidence="4">Rho-11.1</strain>
    </source>
</reference>
<accession>A0AAW9FF05</accession>
<evidence type="ECO:0000313" key="4">
    <source>
        <dbReference type="EMBL" id="MDX8304460.1"/>
    </source>
</evidence>
<gene>
    <name evidence="4" type="ORF">RMR22_19560</name>
</gene>
<dbReference type="AlphaFoldDB" id="A0AAW9FF05"/>
<dbReference type="InterPro" id="IPR028082">
    <property type="entry name" value="Peripla_BP_I"/>
</dbReference>
<proteinExistence type="inferred from homology"/>
<dbReference type="EMBL" id="JAVRAF010000007">
    <property type="protein sequence ID" value="MDX8304460.1"/>
    <property type="molecule type" value="Genomic_DNA"/>
</dbReference>
<dbReference type="Gene3D" id="3.40.50.2300">
    <property type="match status" value="2"/>
</dbReference>
<dbReference type="SUPFAM" id="SSF53822">
    <property type="entry name" value="Periplasmic binding protein-like I"/>
    <property type="match status" value="1"/>
</dbReference>
<evidence type="ECO:0000259" key="3">
    <source>
        <dbReference type="Pfam" id="PF13458"/>
    </source>
</evidence>
<evidence type="ECO:0000256" key="2">
    <source>
        <dbReference type="ARBA" id="ARBA00022729"/>
    </source>
</evidence>
<organism evidence="4">
    <name type="scientific">Agrobacterium rosae</name>
    <dbReference type="NCBI Taxonomy" id="1972867"/>
    <lineage>
        <taxon>Bacteria</taxon>
        <taxon>Pseudomonadati</taxon>
        <taxon>Pseudomonadota</taxon>
        <taxon>Alphaproteobacteria</taxon>
        <taxon>Hyphomicrobiales</taxon>
        <taxon>Rhizobiaceae</taxon>
        <taxon>Rhizobium/Agrobacterium group</taxon>
        <taxon>Agrobacterium</taxon>
    </lineage>
</organism>
<keyword evidence="2" id="KW-0732">Signal</keyword>
<name>A0AAW9FF05_9HYPH</name>
<dbReference type="RefSeq" id="WP_320203196.1">
    <property type="nucleotide sequence ID" value="NZ_CP192782.1"/>
</dbReference>
<evidence type="ECO:0000256" key="1">
    <source>
        <dbReference type="ARBA" id="ARBA00010062"/>
    </source>
</evidence>
<dbReference type="InterPro" id="IPR028081">
    <property type="entry name" value="Leu-bd"/>
</dbReference>